<evidence type="ECO:0000259" key="2">
    <source>
        <dbReference type="Pfam" id="PF07905"/>
    </source>
</evidence>
<dbReference type="InterPro" id="IPR042070">
    <property type="entry name" value="PucR_C-HTH_sf"/>
</dbReference>
<dbReference type="InterPro" id="IPR041522">
    <property type="entry name" value="CdaR_GGDEF"/>
</dbReference>
<evidence type="ECO:0000313" key="6">
    <source>
        <dbReference type="Proteomes" id="UP001500665"/>
    </source>
</evidence>
<dbReference type="EMBL" id="BAAAHH010000014">
    <property type="protein sequence ID" value="GAA0954419.1"/>
    <property type="molecule type" value="Genomic_DNA"/>
</dbReference>
<evidence type="ECO:0000313" key="5">
    <source>
        <dbReference type="EMBL" id="GAA0954419.1"/>
    </source>
</evidence>
<accession>A0ABN1RBD7</accession>
<feature type="domain" description="CdaR GGDEF-like" evidence="4">
    <location>
        <begin position="309"/>
        <end position="436"/>
    </location>
</feature>
<feature type="domain" description="PucR C-terminal helix-turn-helix" evidence="3">
    <location>
        <begin position="489"/>
        <end position="547"/>
    </location>
</feature>
<feature type="domain" description="Purine catabolism PurC-like" evidence="2">
    <location>
        <begin position="38"/>
        <end position="157"/>
    </location>
</feature>
<dbReference type="PANTHER" id="PTHR33744">
    <property type="entry name" value="CARBOHYDRATE DIACID REGULATOR"/>
    <property type="match status" value="1"/>
</dbReference>
<gene>
    <name evidence="5" type="ORF">GCM10009550_37660</name>
</gene>
<name>A0ABN1RBD7_9ACTN</name>
<evidence type="ECO:0000256" key="1">
    <source>
        <dbReference type="ARBA" id="ARBA00006754"/>
    </source>
</evidence>
<comment type="similarity">
    <text evidence="1">Belongs to the CdaR family.</text>
</comment>
<dbReference type="Pfam" id="PF13556">
    <property type="entry name" value="HTH_30"/>
    <property type="match status" value="1"/>
</dbReference>
<keyword evidence="6" id="KW-1185">Reference proteome</keyword>
<reference evidence="5 6" key="1">
    <citation type="journal article" date="2019" name="Int. J. Syst. Evol. Microbiol.">
        <title>The Global Catalogue of Microorganisms (GCM) 10K type strain sequencing project: providing services to taxonomists for standard genome sequencing and annotation.</title>
        <authorList>
            <consortium name="The Broad Institute Genomics Platform"/>
            <consortium name="The Broad Institute Genome Sequencing Center for Infectious Disease"/>
            <person name="Wu L."/>
            <person name="Ma J."/>
        </authorList>
    </citation>
    <scope>NUCLEOTIDE SEQUENCE [LARGE SCALE GENOMIC DNA]</scope>
    <source>
        <strain evidence="5 6">JCM 10696</strain>
    </source>
</reference>
<evidence type="ECO:0000259" key="4">
    <source>
        <dbReference type="Pfam" id="PF17853"/>
    </source>
</evidence>
<organism evidence="5 6">
    <name type="scientific">Actinocorallia libanotica</name>
    <dbReference type="NCBI Taxonomy" id="46162"/>
    <lineage>
        <taxon>Bacteria</taxon>
        <taxon>Bacillati</taxon>
        <taxon>Actinomycetota</taxon>
        <taxon>Actinomycetes</taxon>
        <taxon>Streptosporangiales</taxon>
        <taxon>Thermomonosporaceae</taxon>
        <taxon>Actinocorallia</taxon>
    </lineage>
</organism>
<dbReference type="Gene3D" id="1.10.10.2840">
    <property type="entry name" value="PucR C-terminal helix-turn-helix domain"/>
    <property type="match status" value="1"/>
</dbReference>
<dbReference type="Pfam" id="PF17853">
    <property type="entry name" value="GGDEF_2"/>
    <property type="match status" value="1"/>
</dbReference>
<protein>
    <submittedName>
        <fullName evidence="5">PucR family transcriptional regulator</fullName>
    </submittedName>
</protein>
<dbReference type="Proteomes" id="UP001500665">
    <property type="component" value="Unassembled WGS sequence"/>
</dbReference>
<dbReference type="Pfam" id="PF07905">
    <property type="entry name" value="PucR"/>
    <property type="match status" value="1"/>
</dbReference>
<dbReference type="InterPro" id="IPR051448">
    <property type="entry name" value="CdaR-like_regulators"/>
</dbReference>
<proteinExistence type="inferred from homology"/>
<comment type="caution">
    <text evidence="5">The sequence shown here is derived from an EMBL/GenBank/DDBJ whole genome shotgun (WGS) entry which is preliminary data.</text>
</comment>
<dbReference type="RefSeq" id="WP_344242149.1">
    <property type="nucleotide sequence ID" value="NZ_BAAAHH010000014.1"/>
</dbReference>
<dbReference type="PANTHER" id="PTHR33744:SF1">
    <property type="entry name" value="DNA-BINDING TRANSCRIPTIONAL ACTIVATOR ADER"/>
    <property type="match status" value="1"/>
</dbReference>
<dbReference type="InterPro" id="IPR012914">
    <property type="entry name" value="PucR_dom"/>
</dbReference>
<sequence>MDNRTDLWTRRTGENHTLPPRLRLASTGTLTYGLPVGEVLGVSTLADAELVAGASGLDRVVQRLNVMEVPDVLAWVKPNELLLTTGYPLRNRPAALGHLVTGLNERGVAALAVKPGAYLDELPAEMLARADRLGFPLIQLPEHVGFDDILNQVLTDILNRQAAILARTEEVHRALVQIVLCGGGLCEVTEELAVLLGCAVLTLDGDQRVLARAGDPGVLRALEGWLDGRPGPGLHGDRVVVPVAAGGLGHGLIAAHFPGGDLSDTEVGILERAATVAALVITKQQAVAAVESKYRADFLRDVLAGRAGDGARVVAHCAGFGWDLDRPVAVVVAALDLDAGSTDDGTAKQAQERLAAAWEAAVRRRDRSAAVAAFAHEVVAVIGAPAGEALTDLVGGLVREVSAADSLVFSTGVSRTAATPEALPGAYDQAVKAVRVGRQMHGPGETAHFDALGVYRLLSLVEDTAELHAFVREALGGLADDADPEAADLRRTLQMLLDTNLNVAETARRLHFHYNTLRYRIGKLERLVGPFTEDPHLRLNLNLALRVLRMRGI</sequence>
<dbReference type="InterPro" id="IPR025736">
    <property type="entry name" value="PucR_C-HTH_dom"/>
</dbReference>
<evidence type="ECO:0000259" key="3">
    <source>
        <dbReference type="Pfam" id="PF13556"/>
    </source>
</evidence>